<evidence type="ECO:0000313" key="13">
    <source>
        <dbReference type="Proteomes" id="UP000001693"/>
    </source>
</evidence>
<dbReference type="RefSeq" id="WP_012348485.1">
    <property type="nucleotide sequence ID" value="NC_010524.1"/>
</dbReference>
<proteinExistence type="predicted"/>
<dbReference type="SUPFAM" id="SSF56935">
    <property type="entry name" value="Porins"/>
    <property type="match status" value="1"/>
</dbReference>
<keyword evidence="13" id="KW-1185">Reference proteome</keyword>
<dbReference type="KEGG" id="lch:Lcho_3484"/>
<keyword evidence="5" id="KW-0812">Transmembrane</keyword>
<dbReference type="InterPro" id="IPR023614">
    <property type="entry name" value="Porin_dom_sf"/>
</dbReference>
<feature type="chain" id="PRO_5002773313" evidence="11">
    <location>
        <begin position="30"/>
        <end position="357"/>
    </location>
</feature>
<dbReference type="GO" id="GO:0015288">
    <property type="term" value="F:porin activity"/>
    <property type="evidence" value="ECO:0007669"/>
    <property type="project" value="UniProtKB-KW"/>
</dbReference>
<keyword evidence="7" id="KW-0406">Ion transport</keyword>
<evidence type="ECO:0000256" key="4">
    <source>
        <dbReference type="ARBA" id="ARBA00022452"/>
    </source>
</evidence>
<dbReference type="PANTHER" id="PTHR34501:SF9">
    <property type="entry name" value="MAJOR OUTER MEMBRANE PROTEIN P.IA"/>
    <property type="match status" value="1"/>
</dbReference>
<evidence type="ECO:0000256" key="1">
    <source>
        <dbReference type="ARBA" id="ARBA00004571"/>
    </source>
</evidence>
<evidence type="ECO:0000256" key="7">
    <source>
        <dbReference type="ARBA" id="ARBA00023065"/>
    </source>
</evidence>
<sequence length="357" mass="37183" precursor="true">MQINTRKNIFSIAALLALVGAAAPMAASAQSTEFTWYGRIDLGLESTSDGDVSRIMASNFASRLGIKGEHKFNPALSAIFQVETGVAPDDTANSKAFANRNSFVGLKSANAGTVLVGTYDMPLKTLEGTSGGLWGQGDLLEILVHGKGSRVAIGNANFQNVHTRKTNVLHYASPKFANAIVAKVAYSPDEAKTTVLNKAVFGASVEYNDGMFNGGVAIENQKDAIAAGKAMKATKVTLGTALSDFTVGVAFSKLDNSNGKETSNAVITGAYKLDSALTLKASLGKSGESSTGANDGIKGMAFEANYAIDKQVAVYGYFTKLTNDSAARGTLVSSDNFPSVVAGKDPRALGAGVRYSF</sequence>
<keyword evidence="4" id="KW-1134">Transmembrane beta strand</keyword>
<dbReference type="GO" id="GO:0046930">
    <property type="term" value="C:pore complex"/>
    <property type="evidence" value="ECO:0007669"/>
    <property type="project" value="UniProtKB-KW"/>
</dbReference>
<dbReference type="PANTHER" id="PTHR34501">
    <property type="entry name" value="PROTEIN YDDL-RELATED"/>
    <property type="match status" value="1"/>
</dbReference>
<dbReference type="STRING" id="395495.Lcho_3484"/>
<evidence type="ECO:0000256" key="10">
    <source>
        <dbReference type="ARBA" id="ARBA00023237"/>
    </source>
</evidence>
<evidence type="ECO:0000256" key="2">
    <source>
        <dbReference type="ARBA" id="ARBA00011233"/>
    </source>
</evidence>
<comment type="subunit">
    <text evidence="2">Homotrimer.</text>
</comment>
<dbReference type="Pfam" id="PF00267">
    <property type="entry name" value="Porin_1"/>
    <property type="match status" value="1"/>
</dbReference>
<evidence type="ECO:0000313" key="12">
    <source>
        <dbReference type="EMBL" id="ACB35738.1"/>
    </source>
</evidence>
<comment type="subcellular location">
    <subcellularLocation>
        <location evidence="1">Cell outer membrane</location>
        <topology evidence="1">Multi-pass membrane protein</topology>
    </subcellularLocation>
</comment>
<evidence type="ECO:0000256" key="5">
    <source>
        <dbReference type="ARBA" id="ARBA00022692"/>
    </source>
</evidence>
<dbReference type="Gene3D" id="2.40.160.10">
    <property type="entry name" value="Porin"/>
    <property type="match status" value="1"/>
</dbReference>
<evidence type="ECO:0000256" key="9">
    <source>
        <dbReference type="ARBA" id="ARBA00023136"/>
    </source>
</evidence>
<protein>
    <submittedName>
        <fullName evidence="12">Porin Gram-negative type</fullName>
    </submittedName>
</protein>
<organism evidence="12 13">
    <name type="scientific">Leptothrix cholodnii (strain ATCC 51168 / LMG 8142 / SP-6)</name>
    <name type="common">Leptothrix discophora (strain SP-6)</name>
    <dbReference type="NCBI Taxonomy" id="395495"/>
    <lineage>
        <taxon>Bacteria</taxon>
        <taxon>Pseudomonadati</taxon>
        <taxon>Pseudomonadota</taxon>
        <taxon>Betaproteobacteria</taxon>
        <taxon>Burkholderiales</taxon>
        <taxon>Sphaerotilaceae</taxon>
        <taxon>Leptothrix</taxon>
    </lineage>
</organism>
<keyword evidence="8" id="KW-0626">Porin</keyword>
<dbReference type="InterPro" id="IPR001702">
    <property type="entry name" value="Porin_Gram-ve"/>
</dbReference>
<dbReference type="InterPro" id="IPR033900">
    <property type="entry name" value="Gram_neg_porin_domain"/>
</dbReference>
<dbReference type="eggNOG" id="COG3203">
    <property type="taxonomic scope" value="Bacteria"/>
</dbReference>
<evidence type="ECO:0000256" key="11">
    <source>
        <dbReference type="SAM" id="SignalP"/>
    </source>
</evidence>
<dbReference type="PRINTS" id="PR00182">
    <property type="entry name" value="ECOLNEIPORIN"/>
</dbReference>
<dbReference type="CDD" id="cd00342">
    <property type="entry name" value="gram_neg_porins"/>
    <property type="match status" value="1"/>
</dbReference>
<dbReference type="EMBL" id="CP001013">
    <property type="protein sequence ID" value="ACB35738.1"/>
    <property type="molecule type" value="Genomic_DNA"/>
</dbReference>
<evidence type="ECO:0000256" key="8">
    <source>
        <dbReference type="ARBA" id="ARBA00023114"/>
    </source>
</evidence>
<keyword evidence="3" id="KW-0813">Transport</keyword>
<keyword evidence="10" id="KW-0998">Cell outer membrane</keyword>
<gene>
    <name evidence="12" type="ordered locus">Lcho_3484</name>
</gene>
<evidence type="ECO:0000256" key="6">
    <source>
        <dbReference type="ARBA" id="ARBA00022729"/>
    </source>
</evidence>
<dbReference type="GO" id="GO:0034220">
    <property type="term" value="P:monoatomic ion transmembrane transport"/>
    <property type="evidence" value="ECO:0007669"/>
    <property type="project" value="InterPro"/>
</dbReference>
<name>B1Y3N5_LEPCP</name>
<feature type="signal peptide" evidence="11">
    <location>
        <begin position="1"/>
        <end position="29"/>
    </location>
</feature>
<keyword evidence="9" id="KW-0472">Membrane</keyword>
<keyword evidence="6 11" id="KW-0732">Signal</keyword>
<evidence type="ECO:0000256" key="3">
    <source>
        <dbReference type="ARBA" id="ARBA00022448"/>
    </source>
</evidence>
<dbReference type="InterPro" id="IPR050298">
    <property type="entry name" value="Gram-neg_bact_OMP"/>
</dbReference>
<accession>B1Y3N5</accession>
<dbReference type="Proteomes" id="UP000001693">
    <property type="component" value="Chromosome"/>
</dbReference>
<dbReference type="AlphaFoldDB" id="B1Y3N5"/>
<dbReference type="HOGENOM" id="CLU_038238_3_0_4"/>
<reference evidence="12 13" key="1">
    <citation type="submission" date="2008-03" db="EMBL/GenBank/DDBJ databases">
        <title>Complete sequence of Leptothrix cholodnii SP-6.</title>
        <authorList>
            <consortium name="US DOE Joint Genome Institute"/>
            <person name="Copeland A."/>
            <person name="Lucas S."/>
            <person name="Lapidus A."/>
            <person name="Glavina del Rio T."/>
            <person name="Dalin E."/>
            <person name="Tice H."/>
            <person name="Bruce D."/>
            <person name="Goodwin L."/>
            <person name="Pitluck S."/>
            <person name="Chertkov O."/>
            <person name="Brettin T."/>
            <person name="Detter J.C."/>
            <person name="Han C."/>
            <person name="Kuske C.R."/>
            <person name="Schmutz J."/>
            <person name="Larimer F."/>
            <person name="Land M."/>
            <person name="Hauser L."/>
            <person name="Kyrpides N."/>
            <person name="Lykidis A."/>
            <person name="Emerson D."/>
            <person name="Richardson P."/>
        </authorList>
    </citation>
    <scope>NUCLEOTIDE SEQUENCE [LARGE SCALE GENOMIC DNA]</scope>
    <source>
        <strain evidence="13">ATCC 51168 / LMG 8142 / SP-6</strain>
    </source>
</reference>
<dbReference type="GO" id="GO:0009279">
    <property type="term" value="C:cell outer membrane"/>
    <property type="evidence" value="ECO:0007669"/>
    <property type="project" value="UniProtKB-SubCell"/>
</dbReference>